<dbReference type="GeneID" id="19464631"/>
<reference evidence="3 4" key="1">
    <citation type="journal article" date="2013" name="BMC Genomics">
        <title>Genomics-driven discovery of the pneumocandin biosynthetic gene cluster in the fungus Glarea lozoyensis.</title>
        <authorList>
            <person name="Chen L."/>
            <person name="Yue Q."/>
            <person name="Zhang X."/>
            <person name="Xiang M."/>
            <person name="Wang C."/>
            <person name="Li S."/>
            <person name="Che Y."/>
            <person name="Ortiz-Lopez F.J."/>
            <person name="Bills G.F."/>
            <person name="Liu X."/>
            <person name="An Z."/>
        </authorList>
    </citation>
    <scope>NUCLEOTIDE SEQUENCE [LARGE SCALE GENOMIC DNA]</scope>
    <source>
        <strain evidence="4">ATCC 20868 / MF5171</strain>
    </source>
</reference>
<accession>S3DGI0</accession>
<keyword evidence="4" id="KW-1185">Reference proteome</keyword>
<organism evidence="3 4">
    <name type="scientific">Glarea lozoyensis (strain ATCC 20868 / MF5171)</name>
    <dbReference type="NCBI Taxonomy" id="1116229"/>
    <lineage>
        <taxon>Eukaryota</taxon>
        <taxon>Fungi</taxon>
        <taxon>Dikarya</taxon>
        <taxon>Ascomycota</taxon>
        <taxon>Pezizomycotina</taxon>
        <taxon>Leotiomycetes</taxon>
        <taxon>Helotiales</taxon>
        <taxon>Helotiaceae</taxon>
        <taxon>Glarea</taxon>
    </lineage>
</organism>
<proteinExistence type="predicted"/>
<feature type="region of interest" description="Disordered" evidence="1">
    <location>
        <begin position="56"/>
        <end position="119"/>
    </location>
</feature>
<dbReference type="InterPro" id="IPR054505">
    <property type="entry name" value="Myb_DNA-bind_8"/>
</dbReference>
<name>S3DGI0_GLAL2</name>
<dbReference type="HOGENOM" id="CLU_1115830_0_0_1"/>
<dbReference type="RefSeq" id="XP_008077057.1">
    <property type="nucleotide sequence ID" value="XM_008078866.1"/>
</dbReference>
<gene>
    <name evidence="3" type="ORF">GLAREA_05577</name>
</gene>
<evidence type="ECO:0000313" key="4">
    <source>
        <dbReference type="Proteomes" id="UP000016922"/>
    </source>
</evidence>
<feature type="compositionally biased region" description="Basic residues" evidence="1">
    <location>
        <begin position="62"/>
        <end position="72"/>
    </location>
</feature>
<dbReference type="EMBL" id="KE145353">
    <property type="protein sequence ID" value="EPE36239.1"/>
    <property type="molecule type" value="Genomic_DNA"/>
</dbReference>
<feature type="domain" description="Myb-like DNA-binding" evidence="2">
    <location>
        <begin position="9"/>
        <end position="56"/>
    </location>
</feature>
<evidence type="ECO:0000313" key="3">
    <source>
        <dbReference type="EMBL" id="EPE36239.1"/>
    </source>
</evidence>
<feature type="compositionally biased region" description="Basic and acidic residues" evidence="1">
    <location>
        <begin position="97"/>
        <end position="109"/>
    </location>
</feature>
<protein>
    <recommendedName>
        <fullName evidence="2">Myb-like DNA-binding domain-containing protein</fullName>
    </recommendedName>
</protein>
<dbReference type="OrthoDB" id="3944408at2759"/>
<dbReference type="Proteomes" id="UP000016922">
    <property type="component" value="Unassembled WGS sequence"/>
</dbReference>
<sequence>MPNDSSMNRLLYAILSEKCLKDVNWDKVANNKILENEISNGHAARMRYSRFKTQMDSSIGIVKKRRKNSPRKAKADKPIKKEKGRKNENPENSDEQQDVKHEEMERQNLEDDDESLAGGRHMVKRELKEDSNEYPSILPYTPTSQYSTPSPGMSHQRFDTLGNGLDDMTTTFTSFTEALGPDMFEPSLMEHGYTSGLGMGMGMGMAESFGTQWDEGEPRYFNEASERSLMNTGGVFVKDEAQWEEDCGH</sequence>
<dbReference type="KEGG" id="glz:GLAREA_05577"/>
<dbReference type="Pfam" id="PF22980">
    <property type="entry name" value="Myb_DNA-bind_8"/>
    <property type="match status" value="1"/>
</dbReference>
<dbReference type="STRING" id="1116229.S3DGI0"/>
<evidence type="ECO:0000259" key="2">
    <source>
        <dbReference type="Pfam" id="PF22980"/>
    </source>
</evidence>
<evidence type="ECO:0000256" key="1">
    <source>
        <dbReference type="SAM" id="MobiDB-lite"/>
    </source>
</evidence>
<feature type="compositionally biased region" description="Basic and acidic residues" evidence="1">
    <location>
        <begin position="73"/>
        <end position="89"/>
    </location>
</feature>
<dbReference type="AlphaFoldDB" id="S3DGI0"/>